<name>A0A6C0DC03_9ZZZZ</name>
<organism evidence="1">
    <name type="scientific">viral metagenome</name>
    <dbReference type="NCBI Taxonomy" id="1070528"/>
    <lineage>
        <taxon>unclassified sequences</taxon>
        <taxon>metagenomes</taxon>
        <taxon>organismal metagenomes</taxon>
    </lineage>
</organism>
<dbReference type="AlphaFoldDB" id="A0A6C0DC03"/>
<evidence type="ECO:0000313" key="1">
    <source>
        <dbReference type="EMBL" id="QHT14027.1"/>
    </source>
</evidence>
<reference evidence="1" key="1">
    <citation type="journal article" date="2020" name="Nature">
        <title>Giant virus diversity and host interactions through global metagenomics.</title>
        <authorList>
            <person name="Schulz F."/>
            <person name="Roux S."/>
            <person name="Paez-Espino D."/>
            <person name="Jungbluth S."/>
            <person name="Walsh D.A."/>
            <person name="Denef V.J."/>
            <person name="McMahon K.D."/>
            <person name="Konstantinidis K.T."/>
            <person name="Eloe-Fadrosh E.A."/>
            <person name="Kyrpides N.C."/>
            <person name="Woyke T."/>
        </authorList>
    </citation>
    <scope>NUCLEOTIDE SEQUENCE</scope>
    <source>
        <strain evidence="1">GVMAG-M-3300023174-134</strain>
    </source>
</reference>
<sequence length="79" mass="9279">MKKSDLYHIHLMMRAKSNLEGIPQNCPKTEEYNTILAMITDYIDKNCKHLIVSDSIDVSCDESRTIYYCEYCSKTFDKM</sequence>
<accession>A0A6C0DC03</accession>
<proteinExistence type="predicted"/>
<dbReference type="EMBL" id="MN739578">
    <property type="protein sequence ID" value="QHT14027.1"/>
    <property type="molecule type" value="Genomic_DNA"/>
</dbReference>
<protein>
    <submittedName>
        <fullName evidence="1">Uncharacterized protein</fullName>
    </submittedName>
</protein>